<organism evidence="2 3">
    <name type="scientific">Diplocarpon coronariae</name>
    <dbReference type="NCBI Taxonomy" id="2795749"/>
    <lineage>
        <taxon>Eukaryota</taxon>
        <taxon>Fungi</taxon>
        <taxon>Dikarya</taxon>
        <taxon>Ascomycota</taxon>
        <taxon>Pezizomycotina</taxon>
        <taxon>Leotiomycetes</taxon>
        <taxon>Helotiales</taxon>
        <taxon>Drepanopezizaceae</taxon>
        <taxon>Diplocarpon</taxon>
    </lineage>
</organism>
<feature type="domain" description="Heterokaryon incompatibility" evidence="1">
    <location>
        <begin position="21"/>
        <end position="104"/>
    </location>
</feature>
<dbReference type="EMBL" id="MZNU01000176">
    <property type="protein sequence ID" value="OWP03460.1"/>
    <property type="molecule type" value="Genomic_DNA"/>
</dbReference>
<comment type="caution">
    <text evidence="2">The sequence shown here is derived from an EMBL/GenBank/DDBJ whole genome shotgun (WGS) entry which is preliminary data.</text>
</comment>
<gene>
    <name evidence="2" type="ORF">B2J93_7478</name>
</gene>
<dbReference type="OrthoDB" id="674604at2759"/>
<keyword evidence="3" id="KW-1185">Reference proteome</keyword>
<dbReference type="Pfam" id="PF06985">
    <property type="entry name" value="HET"/>
    <property type="match status" value="1"/>
</dbReference>
<evidence type="ECO:0000313" key="2">
    <source>
        <dbReference type="EMBL" id="OWP03460.1"/>
    </source>
</evidence>
<dbReference type="PANTHER" id="PTHR10622:SF10">
    <property type="entry name" value="HET DOMAIN-CONTAINING PROTEIN"/>
    <property type="match status" value="1"/>
</dbReference>
<dbReference type="InParanoid" id="A0A218Z769"/>
<reference evidence="2 3" key="1">
    <citation type="submission" date="2017-04" db="EMBL/GenBank/DDBJ databases">
        <title>Draft genome sequence of Marssonina coronaria NL1: causal agent of apple blotch.</title>
        <authorList>
            <person name="Cheng Q."/>
        </authorList>
    </citation>
    <scope>NUCLEOTIDE SEQUENCE [LARGE SCALE GENOMIC DNA]</scope>
    <source>
        <strain evidence="2 3">NL1</strain>
    </source>
</reference>
<proteinExistence type="predicted"/>
<name>A0A218Z769_9HELO</name>
<dbReference type="AlphaFoldDB" id="A0A218Z769"/>
<accession>A0A218Z769</accession>
<sequence length="601" mass="67896">MRLINTATIELESFLGKPPPYAVLSHRWEANEVSFEEMKPGGIRDTQKLSKIHSSCAIASRHGLEFLWIDTCCIDKASSSELSEAINSMFRYYKEAEICYTYLCDVGSVQLTLPVDPRSDFCQSVWFSRGWTLQELIAPKQMRFYNRDWAYIGSKAGLKDAICSVTKIPESFLLGGDLTRESVSRKMSWVSSRQTTVPEDIAYCLLGLFDVNIPLLYGEGEEKAFLRIQEAILKHTDDNSIFLWRSTQREAISIPAWGMLAKSPTYFSRSPRIQGPCSTTMATNTSATLTGRGVNVEFLMGPISIDNSESIYAAIIFAEGGRRSYAPLLKKLTHSGGEFVRVGADILLEIDKNMGAKYSKLPQRLRTNQLWRNNELKEPQALRFYARQNANLLSKIPKEAVGLCFDSRKSLPPGISVTDWSSRWNRWDGGRFTGAGTTYLLEFEPDHPFRFQPPPTIKFREGSSWESEILGVILLSHDADHPDDSNRRKPPRIVALCAGIQHSAEDCLKTELLYHRPWCHPLGISGGDTNPDQIYKDYLSIRDSYVLPYDYTVSFSLQVCYGQVYYLIKLSVEENVFDKAHRALSSHTQAGFSLGLRGKRS</sequence>
<evidence type="ECO:0000259" key="1">
    <source>
        <dbReference type="Pfam" id="PF06985"/>
    </source>
</evidence>
<dbReference type="InterPro" id="IPR010730">
    <property type="entry name" value="HET"/>
</dbReference>
<dbReference type="PANTHER" id="PTHR10622">
    <property type="entry name" value="HET DOMAIN-CONTAINING PROTEIN"/>
    <property type="match status" value="1"/>
</dbReference>
<protein>
    <recommendedName>
        <fullName evidence="1">Heterokaryon incompatibility domain-containing protein</fullName>
    </recommendedName>
</protein>
<dbReference type="Proteomes" id="UP000242519">
    <property type="component" value="Unassembled WGS sequence"/>
</dbReference>
<evidence type="ECO:0000313" key="3">
    <source>
        <dbReference type="Proteomes" id="UP000242519"/>
    </source>
</evidence>